<feature type="transmembrane region" description="Helical" evidence="7">
    <location>
        <begin position="259"/>
        <end position="281"/>
    </location>
</feature>
<keyword evidence="9" id="KW-1185">Reference proteome</keyword>
<dbReference type="PRINTS" id="PR00447">
    <property type="entry name" value="NATRESASSCMP"/>
</dbReference>
<dbReference type="Pfam" id="PF01566">
    <property type="entry name" value="Nramp"/>
    <property type="match status" value="1"/>
</dbReference>
<feature type="transmembrane region" description="Helical" evidence="7">
    <location>
        <begin position="138"/>
        <end position="156"/>
    </location>
</feature>
<evidence type="ECO:0000313" key="9">
    <source>
        <dbReference type="Proteomes" id="UP001361570"/>
    </source>
</evidence>
<feature type="transmembrane region" description="Helical" evidence="7">
    <location>
        <begin position="65"/>
        <end position="87"/>
    </location>
</feature>
<sequence length="429" mass="44317">MPLSPLRVTDLPGRANRARPPAPRRSGRRLWPLLGPAFVAAVAYVDPGNFATNFTGGASFGYTLLWVIAAANLMAMLIQALTAKLGLATGRDLASNCRERLPRPVTWGLWLQAEAVAIATDLAEIVGGAVALDLLLGVPLPVGGIITAVAAFVLLGAQSRGHRPFERVIAGLLLVIGAGFAYTLVDSGVDPSGVAAGLVPGFAGNESVLLATGILGATVMPHVIYVHSALTPGRYGDAVREGATLVGRQRLLRAQRIDVLVAMGLAGLVNAAMLIIAAQLFTPGDGIESLQSVHQGIGAQLGGGAALAFALALLAAGFASSSVGTHAGQVVMAGFLRRQVPVLARRLITLLPALLVLVIGVDPTTALVWSQVVLSFGIPFALVPLLWLTSRRDLMGAWTNRRLTTLTGAVVAGLVIVLNGHLVVAVLLP</sequence>
<dbReference type="EMBL" id="JBAPLU010000004">
    <property type="protein sequence ID" value="MEI4271206.1"/>
    <property type="molecule type" value="Genomic_DNA"/>
</dbReference>
<feature type="transmembrane region" description="Helical" evidence="7">
    <location>
        <begin position="343"/>
        <end position="361"/>
    </location>
</feature>
<gene>
    <name evidence="8" type="ORF">TEK04_05685</name>
</gene>
<evidence type="ECO:0000256" key="1">
    <source>
        <dbReference type="ARBA" id="ARBA00004141"/>
    </source>
</evidence>
<comment type="caution">
    <text evidence="8">The sequence shown here is derived from an EMBL/GenBank/DDBJ whole genome shotgun (WGS) entry which is preliminary data.</text>
</comment>
<evidence type="ECO:0000256" key="6">
    <source>
        <dbReference type="SAM" id="MobiDB-lite"/>
    </source>
</evidence>
<feature type="transmembrane region" description="Helical" evidence="7">
    <location>
        <begin position="208"/>
        <end position="226"/>
    </location>
</feature>
<organism evidence="8 9">
    <name type="scientific">Klenkia sesuvii</name>
    <dbReference type="NCBI Taxonomy" id="3103137"/>
    <lineage>
        <taxon>Bacteria</taxon>
        <taxon>Bacillati</taxon>
        <taxon>Actinomycetota</taxon>
        <taxon>Actinomycetes</taxon>
        <taxon>Geodermatophilales</taxon>
        <taxon>Geodermatophilaceae</taxon>
        <taxon>Klenkia</taxon>
    </lineage>
</organism>
<feature type="transmembrane region" description="Helical" evidence="7">
    <location>
        <begin position="168"/>
        <end position="185"/>
    </location>
</feature>
<dbReference type="InterPro" id="IPR001046">
    <property type="entry name" value="NRAMP_fam"/>
</dbReference>
<dbReference type="Proteomes" id="UP001361570">
    <property type="component" value="Unassembled WGS sequence"/>
</dbReference>
<keyword evidence="2" id="KW-0813">Transport</keyword>
<name>A0ABU8DQU2_9ACTN</name>
<feature type="region of interest" description="Disordered" evidence="6">
    <location>
        <begin position="1"/>
        <end position="25"/>
    </location>
</feature>
<evidence type="ECO:0000256" key="7">
    <source>
        <dbReference type="SAM" id="Phobius"/>
    </source>
</evidence>
<dbReference type="NCBIfam" id="TIGR01197">
    <property type="entry name" value="nramp"/>
    <property type="match status" value="1"/>
</dbReference>
<comment type="subcellular location">
    <subcellularLocation>
        <location evidence="1">Membrane</location>
        <topology evidence="1">Multi-pass membrane protein</topology>
    </subcellularLocation>
</comment>
<feature type="transmembrane region" description="Helical" evidence="7">
    <location>
        <begin position="301"/>
        <end position="323"/>
    </location>
</feature>
<dbReference type="NCBIfam" id="NF001923">
    <property type="entry name" value="PRK00701.1"/>
    <property type="match status" value="1"/>
</dbReference>
<dbReference type="RefSeq" id="WP_336403347.1">
    <property type="nucleotide sequence ID" value="NZ_JBAPLU010000004.1"/>
</dbReference>
<dbReference type="PANTHER" id="PTHR11706:SF33">
    <property type="entry name" value="NATURAL RESISTANCE-ASSOCIATED MACROPHAGE PROTEIN 2"/>
    <property type="match status" value="1"/>
</dbReference>
<accession>A0ABU8DQU2</accession>
<dbReference type="NCBIfam" id="NF037982">
    <property type="entry name" value="Nramp_1"/>
    <property type="match status" value="1"/>
</dbReference>
<feature type="transmembrane region" description="Helical" evidence="7">
    <location>
        <begin position="367"/>
        <end position="388"/>
    </location>
</feature>
<evidence type="ECO:0000256" key="2">
    <source>
        <dbReference type="ARBA" id="ARBA00022448"/>
    </source>
</evidence>
<feature type="transmembrane region" description="Helical" evidence="7">
    <location>
        <begin position="409"/>
        <end position="428"/>
    </location>
</feature>
<reference evidence="8 9" key="1">
    <citation type="submission" date="2024-03" db="EMBL/GenBank/DDBJ databases">
        <title>Draft genome sequence of Klenkia sp. LSe6-5.</title>
        <authorList>
            <person name="Duangmal K."/>
            <person name="Chantavorakit T."/>
        </authorList>
    </citation>
    <scope>NUCLEOTIDE SEQUENCE [LARGE SCALE GENOMIC DNA]</scope>
    <source>
        <strain evidence="8 9">LSe6-5</strain>
    </source>
</reference>
<feature type="transmembrane region" description="Helical" evidence="7">
    <location>
        <begin position="29"/>
        <end position="45"/>
    </location>
</feature>
<keyword evidence="3 7" id="KW-0812">Transmembrane</keyword>
<evidence type="ECO:0000256" key="5">
    <source>
        <dbReference type="ARBA" id="ARBA00023136"/>
    </source>
</evidence>
<dbReference type="PANTHER" id="PTHR11706">
    <property type="entry name" value="SOLUTE CARRIER PROTEIN FAMILY 11 MEMBER"/>
    <property type="match status" value="1"/>
</dbReference>
<evidence type="ECO:0000256" key="3">
    <source>
        <dbReference type="ARBA" id="ARBA00022692"/>
    </source>
</evidence>
<keyword evidence="5 7" id="KW-0472">Membrane</keyword>
<keyword evidence="4 7" id="KW-1133">Transmembrane helix</keyword>
<evidence type="ECO:0000256" key="4">
    <source>
        <dbReference type="ARBA" id="ARBA00022989"/>
    </source>
</evidence>
<evidence type="ECO:0000313" key="8">
    <source>
        <dbReference type="EMBL" id="MEI4271206.1"/>
    </source>
</evidence>
<protein>
    <submittedName>
        <fullName evidence="8">Nramp family divalent metal transporter</fullName>
    </submittedName>
</protein>
<proteinExistence type="predicted"/>